<dbReference type="RefSeq" id="WP_120544711.1">
    <property type="nucleotide sequence ID" value="NZ_RAVZ01000335.1"/>
</dbReference>
<organism evidence="3 4">
    <name type="scientific">Corallococcus terminator</name>
    <dbReference type="NCBI Taxonomy" id="2316733"/>
    <lineage>
        <taxon>Bacteria</taxon>
        <taxon>Pseudomonadati</taxon>
        <taxon>Myxococcota</taxon>
        <taxon>Myxococcia</taxon>
        <taxon>Myxococcales</taxon>
        <taxon>Cystobacterineae</taxon>
        <taxon>Myxococcaceae</taxon>
        <taxon>Corallococcus</taxon>
    </lineage>
</organism>
<reference evidence="4" key="1">
    <citation type="submission" date="2018-09" db="EMBL/GenBank/DDBJ databases">
        <authorList>
            <person name="Livingstone P.G."/>
            <person name="Whitworth D.E."/>
        </authorList>
    </citation>
    <scope>NUCLEOTIDE SEQUENCE [LARGE SCALE GENOMIC DNA]</scope>
    <source>
        <strain evidence="4">CA054A</strain>
    </source>
</reference>
<dbReference type="AlphaFoldDB" id="A0A3A8HWU1"/>
<dbReference type="OrthoDB" id="5505163at2"/>
<keyword evidence="4" id="KW-1185">Reference proteome</keyword>
<proteinExistence type="predicted"/>
<keyword evidence="1" id="KW-0175">Coiled coil</keyword>
<dbReference type="SUPFAM" id="SSF56954">
    <property type="entry name" value="Outer membrane efflux proteins (OEP)"/>
    <property type="match status" value="1"/>
</dbReference>
<dbReference type="Proteomes" id="UP000268094">
    <property type="component" value="Unassembled WGS sequence"/>
</dbReference>
<keyword evidence="2" id="KW-0732">Signal</keyword>
<evidence type="ECO:0000256" key="2">
    <source>
        <dbReference type="SAM" id="SignalP"/>
    </source>
</evidence>
<feature type="signal peptide" evidence="2">
    <location>
        <begin position="1"/>
        <end position="20"/>
    </location>
</feature>
<gene>
    <name evidence="3" type="ORF">D7V88_33655</name>
</gene>
<sequence length="378" mass="41324">MRTSLACGALMGMWLGTALAEDDVESVRARSNPAQGYCERVRGTSRAEAALEWAPEVFASVGAVNAGVAIGGNDDTPLGSPKMRVTAGLGYDFVGIYRGRTLRSRAEAECRRYQALAALQGALARGSRLGETEALQARARALAEALPQAETLVSSLREELRDGSATLEELNAVQVRLDQLRSLARDTEQARARLGLEPAVAEGQDLGALLTAFESADDQVEALAGGLRRARAWRVSLRGGYDEVFDEILDVDQDTPLFGQLTVGYNIGHLWQGKANAQAREGRRQETRDAVDSAPRQVRQLLGELRLTEQGEQQRLREVSTLVSDLEGQLREVEQLETRQVRRFRDYLLLELARLKAEQAYLGAHLKTLQSLLGGVKS</sequence>
<evidence type="ECO:0000313" key="4">
    <source>
        <dbReference type="Proteomes" id="UP000268094"/>
    </source>
</evidence>
<evidence type="ECO:0000313" key="3">
    <source>
        <dbReference type="EMBL" id="RKG75385.1"/>
    </source>
</evidence>
<feature type="chain" id="PRO_5017233908" description="TolC family protein" evidence="2">
    <location>
        <begin position="21"/>
        <end position="378"/>
    </location>
</feature>
<protein>
    <recommendedName>
        <fullName evidence="5">TolC family protein</fullName>
    </recommendedName>
</protein>
<comment type="caution">
    <text evidence="3">The sequence shown here is derived from an EMBL/GenBank/DDBJ whole genome shotgun (WGS) entry which is preliminary data.</text>
</comment>
<name>A0A3A8HWU1_9BACT</name>
<evidence type="ECO:0008006" key="5">
    <source>
        <dbReference type="Google" id="ProtNLM"/>
    </source>
</evidence>
<dbReference type="EMBL" id="RAVZ01000335">
    <property type="protein sequence ID" value="RKG75385.1"/>
    <property type="molecule type" value="Genomic_DNA"/>
</dbReference>
<feature type="coiled-coil region" evidence="1">
    <location>
        <begin position="153"/>
        <end position="190"/>
    </location>
</feature>
<accession>A0A3A8HWU1</accession>
<evidence type="ECO:0000256" key="1">
    <source>
        <dbReference type="SAM" id="Coils"/>
    </source>
</evidence>